<keyword evidence="2" id="KW-1185">Reference proteome</keyword>
<reference evidence="1 2" key="1">
    <citation type="submission" date="2018-02" db="EMBL/GenBank/DDBJ databases">
        <title>The genomes of Aspergillus section Nigri reveals drivers in fungal speciation.</title>
        <authorList>
            <consortium name="DOE Joint Genome Institute"/>
            <person name="Vesth T.C."/>
            <person name="Nybo J."/>
            <person name="Theobald S."/>
            <person name="Brandl J."/>
            <person name="Frisvad J.C."/>
            <person name="Nielsen K.F."/>
            <person name="Lyhne E.K."/>
            <person name="Kogle M.E."/>
            <person name="Kuo A."/>
            <person name="Riley R."/>
            <person name="Clum A."/>
            <person name="Nolan M."/>
            <person name="Lipzen A."/>
            <person name="Salamov A."/>
            <person name="Henrissat B."/>
            <person name="Wiebenga A."/>
            <person name="De vries R.P."/>
            <person name="Grigoriev I.V."/>
            <person name="Mortensen U.H."/>
            <person name="Andersen M.R."/>
            <person name="Baker S.E."/>
        </authorList>
    </citation>
    <scope>NUCLEOTIDE SEQUENCE [LARGE SCALE GENOMIC DNA]</scope>
    <source>
        <strain evidence="1 2">CBS 313.89</strain>
    </source>
</reference>
<name>A0A8G1RER4_9EURO</name>
<accession>A0A8G1RER4</accession>
<proteinExistence type="predicted"/>
<evidence type="ECO:0000313" key="2">
    <source>
        <dbReference type="Proteomes" id="UP000249789"/>
    </source>
</evidence>
<dbReference type="RefSeq" id="XP_040795942.1">
    <property type="nucleotide sequence ID" value="XM_040945925.1"/>
</dbReference>
<dbReference type="Proteomes" id="UP000249789">
    <property type="component" value="Unassembled WGS sequence"/>
</dbReference>
<gene>
    <name evidence="1" type="ORF">BO72DRAFT_453215</name>
</gene>
<protein>
    <submittedName>
        <fullName evidence="1">Uncharacterized protein</fullName>
    </submittedName>
</protein>
<sequence length="104" mass="11940">MPLGKTRRKDPPLPVSVWLRTTHTLHNFLYTYVVVSVFSVSPTHLVTLFSPPPRLSNCWLHVEFGPHRLGPIPSSKTRRQSMWVFIHLLSPPAFSILLDFSLHT</sequence>
<evidence type="ECO:0000313" key="1">
    <source>
        <dbReference type="EMBL" id="RAK71930.1"/>
    </source>
</evidence>
<dbReference type="AlphaFoldDB" id="A0A8G1RER4"/>
<dbReference type="GeneID" id="63863258"/>
<organism evidence="1 2">
    <name type="scientific">Aspergillus fijiensis CBS 313.89</name>
    <dbReference type="NCBI Taxonomy" id="1448319"/>
    <lineage>
        <taxon>Eukaryota</taxon>
        <taxon>Fungi</taxon>
        <taxon>Dikarya</taxon>
        <taxon>Ascomycota</taxon>
        <taxon>Pezizomycotina</taxon>
        <taxon>Eurotiomycetes</taxon>
        <taxon>Eurotiomycetidae</taxon>
        <taxon>Eurotiales</taxon>
        <taxon>Aspergillaceae</taxon>
        <taxon>Aspergillus</taxon>
    </lineage>
</organism>
<dbReference type="EMBL" id="KZ824706">
    <property type="protein sequence ID" value="RAK71930.1"/>
    <property type="molecule type" value="Genomic_DNA"/>
</dbReference>
<dbReference type="VEuPathDB" id="FungiDB:BO72DRAFT_453215"/>